<evidence type="ECO:0000313" key="4">
    <source>
        <dbReference type="Proteomes" id="UP001549313"/>
    </source>
</evidence>
<protein>
    <submittedName>
        <fullName evidence="3">Dienelactone hydrolase</fullName>
    </submittedName>
</protein>
<dbReference type="GO" id="GO:0016787">
    <property type="term" value="F:hydrolase activity"/>
    <property type="evidence" value="ECO:0007669"/>
    <property type="project" value="UniProtKB-KW"/>
</dbReference>
<dbReference type="EMBL" id="JBEPTF010000002">
    <property type="protein sequence ID" value="MET4684159.1"/>
    <property type="molecule type" value="Genomic_DNA"/>
</dbReference>
<dbReference type="PANTHER" id="PTHR43265:SF1">
    <property type="entry name" value="ESTERASE ESTD"/>
    <property type="match status" value="1"/>
</dbReference>
<evidence type="ECO:0000256" key="1">
    <source>
        <dbReference type="SAM" id="SignalP"/>
    </source>
</evidence>
<dbReference type="PANTHER" id="PTHR43265">
    <property type="entry name" value="ESTERASE ESTD"/>
    <property type="match status" value="1"/>
</dbReference>
<dbReference type="Proteomes" id="UP001549313">
    <property type="component" value="Unassembled WGS sequence"/>
</dbReference>
<keyword evidence="4" id="KW-1185">Reference proteome</keyword>
<dbReference type="InterPro" id="IPR053145">
    <property type="entry name" value="AB_hydrolase_Est10"/>
</dbReference>
<dbReference type="SUPFAM" id="SSF53474">
    <property type="entry name" value="alpha/beta-Hydrolases"/>
    <property type="match status" value="1"/>
</dbReference>
<dbReference type="RefSeq" id="WP_354089115.1">
    <property type="nucleotide sequence ID" value="NZ_JBEPTF010000002.1"/>
</dbReference>
<dbReference type="InterPro" id="IPR000383">
    <property type="entry name" value="Xaa-Pro-like_dom"/>
</dbReference>
<keyword evidence="3" id="KW-0378">Hydrolase</keyword>
<feature type="signal peptide" evidence="1">
    <location>
        <begin position="1"/>
        <end position="23"/>
    </location>
</feature>
<feature type="domain" description="Xaa-Pro dipeptidyl-peptidase-like" evidence="2">
    <location>
        <begin position="132"/>
        <end position="241"/>
    </location>
</feature>
<feature type="chain" id="PRO_5045335506" evidence="1">
    <location>
        <begin position="24"/>
        <end position="457"/>
    </location>
</feature>
<accession>A0ABV2RC50</accession>
<evidence type="ECO:0000313" key="3">
    <source>
        <dbReference type="EMBL" id="MET4684159.1"/>
    </source>
</evidence>
<evidence type="ECO:0000259" key="2">
    <source>
        <dbReference type="Pfam" id="PF02129"/>
    </source>
</evidence>
<reference evidence="3 4" key="1">
    <citation type="submission" date="2024-06" db="EMBL/GenBank/DDBJ databases">
        <title>Sorghum-associated microbial communities from plants grown in Nebraska, USA.</title>
        <authorList>
            <person name="Schachtman D."/>
        </authorList>
    </citation>
    <scope>NUCLEOTIDE SEQUENCE [LARGE SCALE GENOMIC DNA]</scope>
    <source>
        <strain evidence="3 4">2814</strain>
    </source>
</reference>
<organism evidence="3 4">
    <name type="scientific">Brevundimonas faecalis</name>
    <dbReference type="NCBI Taxonomy" id="947378"/>
    <lineage>
        <taxon>Bacteria</taxon>
        <taxon>Pseudomonadati</taxon>
        <taxon>Pseudomonadota</taxon>
        <taxon>Alphaproteobacteria</taxon>
        <taxon>Caulobacterales</taxon>
        <taxon>Caulobacteraceae</taxon>
        <taxon>Brevundimonas</taxon>
    </lineage>
</organism>
<proteinExistence type="predicted"/>
<comment type="caution">
    <text evidence="3">The sequence shown here is derived from an EMBL/GenBank/DDBJ whole genome shotgun (WGS) entry which is preliminary data.</text>
</comment>
<dbReference type="InterPro" id="IPR029058">
    <property type="entry name" value="AB_hydrolase_fold"/>
</dbReference>
<gene>
    <name evidence="3" type="ORF">ABIE19_002089</name>
</gene>
<name>A0ABV2RC50_9CAUL</name>
<keyword evidence="1" id="KW-0732">Signal</keyword>
<dbReference type="Pfam" id="PF02129">
    <property type="entry name" value="Peptidase_S15"/>
    <property type="match status" value="1"/>
</dbReference>
<sequence>MSRSWFAVALAIASSVVAAPAMAQFPGGDAGARPDPAAVCHVGLYRLADGGWVDVAPIDGKGLRWRRLDGSTGRMTQDAEGRWTSTRGWTDRVEGPQPQLGSCAEGRLVFEGQVGERAAWNAQETTFVGHGGVRLKGRLILPPGDGPAPIMVEVHGSEAASALDFNAYQRFAPASGVGVFVYAKRGSGGSEGRYTQDFHILAEDAAAAVREARRMAGNRAGRVGLHGGSQGGWIAPLAASLTPVDFVSVGFGLAYGALAEDSDQVMLDLQAKGWGPDVLEKAREITAATGAFTASNGRIGFAGLEAVRARYGAEPWFADIKGEFTGMLLNAPNEQIMALAPKFDVGTSWDYDPLPVLNALNTPMLWIQAANDTEAPPEATRRRLVDLSAQGRPITVLEYPNTDHGIIRFEIGPDGRRSEIGYAPGYFQAVLDWARTGRLDPAYGDGRFLARAGGTAR</sequence>
<dbReference type="Gene3D" id="3.40.50.1820">
    <property type="entry name" value="alpha/beta hydrolase"/>
    <property type="match status" value="1"/>
</dbReference>